<organism evidence="3 4">
    <name type="scientific">Urochloa decumbens</name>
    <dbReference type="NCBI Taxonomy" id="240449"/>
    <lineage>
        <taxon>Eukaryota</taxon>
        <taxon>Viridiplantae</taxon>
        <taxon>Streptophyta</taxon>
        <taxon>Embryophyta</taxon>
        <taxon>Tracheophyta</taxon>
        <taxon>Spermatophyta</taxon>
        <taxon>Magnoliopsida</taxon>
        <taxon>Liliopsida</taxon>
        <taxon>Poales</taxon>
        <taxon>Poaceae</taxon>
        <taxon>PACMAD clade</taxon>
        <taxon>Panicoideae</taxon>
        <taxon>Panicodae</taxon>
        <taxon>Paniceae</taxon>
        <taxon>Melinidinae</taxon>
        <taxon>Urochloa</taxon>
    </lineage>
</organism>
<dbReference type="InterPro" id="IPR001810">
    <property type="entry name" value="F-box_dom"/>
</dbReference>
<evidence type="ECO:0000259" key="2">
    <source>
        <dbReference type="Pfam" id="PF24758"/>
    </source>
</evidence>
<feature type="domain" description="F-box" evidence="1">
    <location>
        <begin position="8"/>
        <end position="46"/>
    </location>
</feature>
<dbReference type="AlphaFoldDB" id="A0ABC9AN35"/>
<feature type="domain" description="F-box/LRR-repeat protein 15/At3g58940/PEG3-like LRR" evidence="2">
    <location>
        <begin position="108"/>
        <end position="249"/>
    </location>
</feature>
<reference evidence="3" key="1">
    <citation type="submission" date="2024-10" db="EMBL/GenBank/DDBJ databases">
        <authorList>
            <person name="Ryan C."/>
        </authorList>
    </citation>
    <scope>NUCLEOTIDE SEQUENCE [LARGE SCALE GENOMIC DNA]</scope>
</reference>
<sequence>MGVGEDRISFLPDELLHDILVRLRSTCAAARTSVLSRRWRHVWAHLPEVILSGRAAPPPPRVSSLPDSVDAALAAFSATAVLLERLHINIMSCDDGGSRGVQASRAAPWLRFASKHVVGELHLSVPAPEIDGDEEELELPACPRAKTIVLSIPDSWRLRPQLPGLFSALTSLQIHDGRMEASELTDLVSKHCRVLRDLSIFVELVAVSDVSLLSDSLQSVRLFILNMQQLEVVAPRLEKLLVWRHVMGARISCPKLAELVWNGGHYDPSHHKFEDVRRHLRLLEIESYGAASLMRQFVEVDNLKLQISIPWGTPGYERLLNETNQLPKCRTLHISLLWDDHGISPAMLHLLRSCNSTRKVSINLIDCRDPLWVTS</sequence>
<dbReference type="Pfam" id="PF24758">
    <property type="entry name" value="LRR_At5g56370"/>
    <property type="match status" value="1"/>
</dbReference>
<dbReference type="InterPro" id="IPR055312">
    <property type="entry name" value="FBL15-like"/>
</dbReference>
<dbReference type="PANTHER" id="PTHR34709">
    <property type="entry name" value="OS10G0396666 PROTEIN"/>
    <property type="match status" value="1"/>
</dbReference>
<keyword evidence="4" id="KW-1185">Reference proteome</keyword>
<name>A0ABC9AN35_9POAL</name>
<dbReference type="InterPro" id="IPR055411">
    <property type="entry name" value="LRR_FXL15/At3g58940/PEG3-like"/>
</dbReference>
<protein>
    <recommendedName>
        <fullName evidence="5">F-box domain-containing protein</fullName>
    </recommendedName>
</protein>
<gene>
    <name evidence="3" type="ORF">URODEC1_LOCUS55671</name>
</gene>
<evidence type="ECO:0000259" key="1">
    <source>
        <dbReference type="Pfam" id="PF00646"/>
    </source>
</evidence>
<dbReference type="Pfam" id="PF00646">
    <property type="entry name" value="F-box"/>
    <property type="match status" value="1"/>
</dbReference>
<evidence type="ECO:0000313" key="3">
    <source>
        <dbReference type="EMBL" id="CAL4980443.1"/>
    </source>
</evidence>
<dbReference type="PANTHER" id="PTHR34709:SF68">
    <property type="entry name" value="OS07G0550432 PROTEIN"/>
    <property type="match status" value="1"/>
</dbReference>
<dbReference type="SUPFAM" id="SSF81383">
    <property type="entry name" value="F-box domain"/>
    <property type="match status" value="1"/>
</dbReference>
<proteinExistence type="predicted"/>
<dbReference type="InterPro" id="IPR036047">
    <property type="entry name" value="F-box-like_dom_sf"/>
</dbReference>
<dbReference type="EMBL" id="OZ075131">
    <property type="protein sequence ID" value="CAL4980443.1"/>
    <property type="molecule type" value="Genomic_DNA"/>
</dbReference>
<evidence type="ECO:0008006" key="5">
    <source>
        <dbReference type="Google" id="ProtNLM"/>
    </source>
</evidence>
<dbReference type="Proteomes" id="UP001497457">
    <property type="component" value="Chromosome 21rd"/>
</dbReference>
<accession>A0ABC9AN35</accession>
<evidence type="ECO:0000313" key="4">
    <source>
        <dbReference type="Proteomes" id="UP001497457"/>
    </source>
</evidence>